<protein>
    <submittedName>
        <fullName evidence="1">Uncharacterized protein</fullName>
    </submittedName>
</protein>
<comment type="caution">
    <text evidence="1">The sequence shown here is derived from an EMBL/GenBank/DDBJ whole genome shotgun (WGS) entry which is preliminary data.</text>
</comment>
<dbReference type="EMBL" id="QKRX01000004">
    <property type="protein sequence ID" value="RAU18687.1"/>
    <property type="molecule type" value="Genomic_DNA"/>
</dbReference>
<organism evidence="1 2">
    <name type="scientific">Nitrincola tibetensis</name>
    <dbReference type="NCBI Taxonomy" id="2219697"/>
    <lineage>
        <taxon>Bacteria</taxon>
        <taxon>Pseudomonadati</taxon>
        <taxon>Pseudomonadota</taxon>
        <taxon>Gammaproteobacteria</taxon>
        <taxon>Oceanospirillales</taxon>
        <taxon>Oceanospirillaceae</taxon>
        <taxon>Nitrincola</taxon>
    </lineage>
</organism>
<gene>
    <name evidence="1" type="ORF">DN062_07950</name>
</gene>
<accession>A0A364NP73</accession>
<keyword evidence="2" id="KW-1185">Reference proteome</keyword>
<name>A0A364NP73_9GAMM</name>
<dbReference type="Proteomes" id="UP000250744">
    <property type="component" value="Unassembled WGS sequence"/>
</dbReference>
<dbReference type="AlphaFoldDB" id="A0A364NP73"/>
<evidence type="ECO:0000313" key="1">
    <source>
        <dbReference type="EMBL" id="RAU18687.1"/>
    </source>
</evidence>
<evidence type="ECO:0000313" key="2">
    <source>
        <dbReference type="Proteomes" id="UP000250744"/>
    </source>
</evidence>
<proteinExistence type="predicted"/>
<reference evidence="1 2" key="1">
    <citation type="submission" date="2018-06" db="EMBL/GenBank/DDBJ databases">
        <title>Nitrincola tibetense sp. nov., isolated from Lake XuguoCo on Tibetan Plateau.</title>
        <authorList>
            <person name="Xing P."/>
        </authorList>
    </citation>
    <scope>NUCLEOTIDE SEQUENCE [LARGE SCALE GENOMIC DNA]</scope>
    <source>
        <strain evidence="2">xg18</strain>
    </source>
</reference>
<sequence length="80" mass="9230">MHVNTIKAKFEHSQANGLGFRVLANFLSNSQRASSKSLNISAFPEYFLKQKSFLKIIFDSLLEKQLFSSMLKQRIQFCNI</sequence>